<keyword evidence="1" id="KW-0812">Transmembrane</keyword>
<keyword evidence="1" id="KW-1133">Transmembrane helix</keyword>
<evidence type="ECO:0000256" key="1">
    <source>
        <dbReference type="SAM" id="Phobius"/>
    </source>
</evidence>
<comment type="caution">
    <text evidence="2">The sequence shown here is derived from an EMBL/GenBank/DDBJ whole genome shotgun (WGS) entry which is preliminary data.</text>
</comment>
<dbReference type="EMBL" id="NJHN03000012">
    <property type="protein sequence ID" value="KAH9426054.1"/>
    <property type="molecule type" value="Genomic_DNA"/>
</dbReference>
<reference evidence="2 3" key="2">
    <citation type="journal article" date="2022" name="Mol. Biol. Evol.">
        <title>Comparative Genomics Reveals Insights into the Divergent Evolution of Astigmatic Mites and Household Pest Adaptations.</title>
        <authorList>
            <person name="Xiong Q."/>
            <person name="Wan A.T."/>
            <person name="Liu X."/>
            <person name="Fung C.S."/>
            <person name="Xiao X."/>
            <person name="Malainual N."/>
            <person name="Hou J."/>
            <person name="Wang L."/>
            <person name="Wang M."/>
            <person name="Yang K.Y."/>
            <person name="Cui Y."/>
            <person name="Leung E.L."/>
            <person name="Nong W."/>
            <person name="Shin S.K."/>
            <person name="Au S.W."/>
            <person name="Jeong K.Y."/>
            <person name="Chew F.T."/>
            <person name="Hui J.H."/>
            <person name="Leung T.F."/>
            <person name="Tungtrongchitr A."/>
            <person name="Zhong N."/>
            <person name="Liu Z."/>
            <person name="Tsui S.K."/>
        </authorList>
    </citation>
    <scope>NUCLEOTIDE SEQUENCE [LARGE SCALE GENOMIC DNA]</scope>
    <source>
        <strain evidence="2">Derp</strain>
    </source>
</reference>
<name>A0ABQ8JTV1_DERPT</name>
<reference evidence="2 3" key="1">
    <citation type="journal article" date="2018" name="J. Allergy Clin. Immunol.">
        <title>High-quality assembly of Dermatophagoides pteronyssinus genome and transcriptome reveals a wide range of novel allergens.</title>
        <authorList>
            <person name="Liu X.Y."/>
            <person name="Yang K.Y."/>
            <person name="Wang M.Q."/>
            <person name="Kwok J.S."/>
            <person name="Zeng X."/>
            <person name="Yang Z."/>
            <person name="Xiao X.J."/>
            <person name="Lau C.P."/>
            <person name="Li Y."/>
            <person name="Huang Z.M."/>
            <person name="Ba J.G."/>
            <person name="Yim A.K."/>
            <person name="Ouyang C.Y."/>
            <person name="Ngai S.M."/>
            <person name="Chan T.F."/>
            <person name="Leung E.L."/>
            <person name="Liu L."/>
            <person name="Liu Z.G."/>
            <person name="Tsui S.K."/>
        </authorList>
    </citation>
    <scope>NUCLEOTIDE SEQUENCE [LARGE SCALE GENOMIC DNA]</scope>
    <source>
        <strain evidence="2">Derp</strain>
    </source>
</reference>
<dbReference type="Proteomes" id="UP000887458">
    <property type="component" value="Unassembled WGS sequence"/>
</dbReference>
<protein>
    <submittedName>
        <fullName evidence="2">Uncharacterized protein</fullName>
    </submittedName>
</protein>
<accession>A0ABQ8JTV1</accession>
<gene>
    <name evidence="2" type="ORF">DERP_006994</name>
</gene>
<keyword evidence="3" id="KW-1185">Reference proteome</keyword>
<proteinExistence type="predicted"/>
<organism evidence="2 3">
    <name type="scientific">Dermatophagoides pteronyssinus</name>
    <name type="common">European house dust mite</name>
    <dbReference type="NCBI Taxonomy" id="6956"/>
    <lineage>
        <taxon>Eukaryota</taxon>
        <taxon>Metazoa</taxon>
        <taxon>Ecdysozoa</taxon>
        <taxon>Arthropoda</taxon>
        <taxon>Chelicerata</taxon>
        <taxon>Arachnida</taxon>
        <taxon>Acari</taxon>
        <taxon>Acariformes</taxon>
        <taxon>Sarcoptiformes</taxon>
        <taxon>Astigmata</taxon>
        <taxon>Psoroptidia</taxon>
        <taxon>Analgoidea</taxon>
        <taxon>Pyroglyphidae</taxon>
        <taxon>Dermatophagoidinae</taxon>
        <taxon>Dermatophagoides</taxon>
    </lineage>
</organism>
<evidence type="ECO:0000313" key="3">
    <source>
        <dbReference type="Proteomes" id="UP000887458"/>
    </source>
</evidence>
<evidence type="ECO:0000313" key="2">
    <source>
        <dbReference type="EMBL" id="KAH9426054.1"/>
    </source>
</evidence>
<sequence>MHSISNIDDPVDYRKNLIKFIVDKMYSTKCILYKIWPKIVMSNLKWIRPPSSSSFIYSSLLMLLFFLLSLSSNIELIESNPINKKKNSIIHRLKIQ</sequence>
<keyword evidence="1" id="KW-0472">Membrane</keyword>
<feature type="transmembrane region" description="Helical" evidence="1">
    <location>
        <begin position="55"/>
        <end position="77"/>
    </location>
</feature>